<evidence type="ECO:0000256" key="1">
    <source>
        <dbReference type="ARBA" id="ARBA00022679"/>
    </source>
</evidence>
<dbReference type="PANTHER" id="PTHR10605">
    <property type="entry name" value="HEPARAN SULFATE SULFOTRANSFERASE"/>
    <property type="match status" value="1"/>
</dbReference>
<protein>
    <submittedName>
        <fullName evidence="2">Sulfotransferase family protein</fullName>
        <ecNumber evidence="2">2.8.2.-</ecNumber>
    </submittedName>
</protein>
<keyword evidence="1 2" id="KW-0808">Transferase</keyword>
<proteinExistence type="predicted"/>
<dbReference type="Gene3D" id="3.40.50.300">
    <property type="entry name" value="P-loop containing nucleotide triphosphate hydrolases"/>
    <property type="match status" value="1"/>
</dbReference>
<dbReference type="InterPro" id="IPR037359">
    <property type="entry name" value="NST/OST"/>
</dbReference>
<comment type="caution">
    <text evidence="2">The sequence shown here is derived from an EMBL/GenBank/DDBJ whole genome shotgun (WGS) entry which is preliminary data.</text>
</comment>
<evidence type="ECO:0000313" key="2">
    <source>
        <dbReference type="EMBL" id="MFC6006240.1"/>
    </source>
</evidence>
<reference evidence="3" key="1">
    <citation type="journal article" date="2019" name="Int. J. Syst. Evol. Microbiol.">
        <title>The Global Catalogue of Microorganisms (GCM) 10K type strain sequencing project: providing services to taxonomists for standard genome sequencing and annotation.</title>
        <authorList>
            <consortium name="The Broad Institute Genomics Platform"/>
            <consortium name="The Broad Institute Genome Sequencing Center for Infectious Disease"/>
            <person name="Wu L."/>
            <person name="Ma J."/>
        </authorList>
    </citation>
    <scope>NUCLEOTIDE SEQUENCE [LARGE SCALE GENOMIC DNA]</scope>
    <source>
        <strain evidence="3">KACC 14249</strain>
    </source>
</reference>
<accession>A0ABW1JBC0</accession>
<dbReference type="EC" id="2.8.2.-" evidence="2"/>
<keyword evidence="3" id="KW-1185">Reference proteome</keyword>
<dbReference type="Proteomes" id="UP001596189">
    <property type="component" value="Unassembled WGS sequence"/>
</dbReference>
<dbReference type="SUPFAM" id="SSF52540">
    <property type="entry name" value="P-loop containing nucleoside triphosphate hydrolases"/>
    <property type="match status" value="1"/>
</dbReference>
<dbReference type="GO" id="GO:0016740">
    <property type="term" value="F:transferase activity"/>
    <property type="evidence" value="ECO:0007669"/>
    <property type="project" value="UniProtKB-KW"/>
</dbReference>
<gene>
    <name evidence="2" type="ORF">ACFQDO_03770</name>
</gene>
<organism evidence="2 3">
    <name type="scientific">Angustibacter luteus</name>
    <dbReference type="NCBI Taxonomy" id="658456"/>
    <lineage>
        <taxon>Bacteria</taxon>
        <taxon>Bacillati</taxon>
        <taxon>Actinomycetota</taxon>
        <taxon>Actinomycetes</taxon>
        <taxon>Kineosporiales</taxon>
        <taxon>Kineosporiaceae</taxon>
    </lineage>
</organism>
<dbReference type="PANTHER" id="PTHR10605:SF56">
    <property type="entry name" value="BIFUNCTIONAL HEPARAN SULFATE N-DEACETYLASE_N-SULFOTRANSFERASE"/>
    <property type="match status" value="1"/>
</dbReference>
<dbReference type="Pfam" id="PF13469">
    <property type="entry name" value="Sulfotransfer_3"/>
    <property type="match status" value="1"/>
</dbReference>
<dbReference type="EMBL" id="JBHSRD010000002">
    <property type="protein sequence ID" value="MFC6006240.1"/>
    <property type="molecule type" value="Genomic_DNA"/>
</dbReference>
<dbReference type="InterPro" id="IPR027417">
    <property type="entry name" value="P-loop_NTPase"/>
</dbReference>
<dbReference type="RefSeq" id="WP_345717093.1">
    <property type="nucleotide sequence ID" value="NZ_BAABFP010000005.1"/>
</dbReference>
<evidence type="ECO:0000313" key="3">
    <source>
        <dbReference type="Proteomes" id="UP001596189"/>
    </source>
</evidence>
<sequence>MSQPRPPQPDFLLVGAPKAGTSALHAALARHPEVHLTSPAAPHLKEPKYYLCDDAPPPTYTGPGDAHSNREWVWRRADYEALFAAAPEGAVRGESTPFYLWSPTARRRIAEELPDVRLVVVLRDPIDRAYSNWMHLWSDGLEPDPDFLSAFAREPQRIHVGWAPFWRYRDLGLYGRQLADLHARVDRERILLLRYRDVVDAPAATLDRVSAFVGITPGVVTQVPRDNQRPYVTPGARAALLGRAVRTGATLGAFTHPQRWRDLSRPLIRALHGDAHTPRPRLQPGERAALLPAFADDIDLLEQVSGQSYADWRSVEDRGSFALRRQP</sequence>
<name>A0ABW1JBC0_9ACTN</name>